<dbReference type="SFLD" id="SFLDG01152">
    <property type="entry name" value="Main.3:_Omega-_and_Tau-like"/>
    <property type="match status" value="3"/>
</dbReference>
<dbReference type="CDD" id="cd03058">
    <property type="entry name" value="GST_N_Tau"/>
    <property type="match status" value="3"/>
</dbReference>
<dbReference type="InterPro" id="IPR045073">
    <property type="entry name" value="Omega/Tau-like"/>
</dbReference>
<dbReference type="GO" id="GO:0006749">
    <property type="term" value="P:glutathione metabolic process"/>
    <property type="evidence" value="ECO:0007669"/>
    <property type="project" value="InterPro"/>
</dbReference>
<evidence type="ECO:0000313" key="6">
    <source>
        <dbReference type="EMBL" id="BBH10101.1"/>
    </source>
</evidence>
<sequence length="640" mass="73799">MGGFWTSPYPRRVIWALKLKGVKYEYIEDIYNKSDLLLQSNPVHKKVPVFFHGGKIIAESTVILEYIEETWPQNPLLPNDPYARAMARFWMKFLDDKKPNLLAFFRKIGDEQAKAVKDAQEIMTILEQHSLGENKFFNGDEIGMTDLAFGLITFWLEVMEEAAGVQVLEVNRFPRLQAWIKNFKEVPVIKENHPDKSRLLTYMKERREVLGFWASPYPYRVMWALKLKGVEYEYVEEDIFNKSDLLLQSNPVHKMVPVFFHGGKIIAESTVILEYIEETWPENPLLPNDPYARAMARFWTKFGDDKRQNFLGFLKKTGDEQAKAAKEAQELLTILEQHGLGEKKFFDGNKVGMTDLAFGWIAFWLEAIEEAAGVQVLEVNSFPRLQAWIKNFKEVPVIKGNHPDKSRLNPEHNVTKMAEVKLLGAWPSPYVYRVIWALKLKGVEYEYVEEDVLFNKSDQLLKYNPVHKKVPVLVHDGKPIAESIVILEYIEEAWPHNALLPKDHHQRAEARFWAKFGEDKNRAFLGFFLVTGEEQVKAIKEAQESLGILEEHGLGNKNFFGGDEIGLADLAFGWIAWWLEVLEEAAGVKVLEDDSFPQLKAWMQSFKEFPTIKESLPDRSAMLTYFKGRRATFVASAADA</sequence>
<dbReference type="AlphaFoldDB" id="A0A4Y1S0J6"/>
<dbReference type="InterPro" id="IPR004046">
    <property type="entry name" value="GST_C"/>
</dbReference>
<dbReference type="CDD" id="cd03185">
    <property type="entry name" value="GST_C_Tau"/>
    <property type="match status" value="3"/>
</dbReference>
<dbReference type="SFLD" id="SFLDS00019">
    <property type="entry name" value="Glutathione_Transferase_(cytos"/>
    <property type="match status" value="3"/>
</dbReference>
<dbReference type="InterPro" id="IPR036282">
    <property type="entry name" value="Glutathione-S-Trfase_C_sf"/>
</dbReference>
<accession>A0A4Y1S0J6</accession>
<dbReference type="FunFam" id="1.20.1050.10:FF:000012">
    <property type="entry name" value="Tau class glutathione S-transferase"/>
    <property type="match status" value="3"/>
</dbReference>
<dbReference type="SUPFAM" id="SSF47616">
    <property type="entry name" value="GST C-terminal domain-like"/>
    <property type="match status" value="3"/>
</dbReference>
<dbReference type="PANTHER" id="PTHR11260">
    <property type="entry name" value="GLUTATHIONE S-TRANSFERASE, GST, SUPERFAMILY, GST DOMAIN CONTAINING"/>
    <property type="match status" value="1"/>
</dbReference>
<proteinExistence type="predicted"/>
<protein>
    <recommendedName>
        <fullName evidence="1">glutathione transferase</fullName>
        <ecNumber evidence="1">2.5.1.18</ecNumber>
    </recommendedName>
</protein>
<dbReference type="EC" id="2.5.1.18" evidence="1"/>
<feature type="domain" description="GST C-terminal" evidence="5">
    <location>
        <begin position="289"/>
        <end position="417"/>
    </location>
</feature>
<dbReference type="Gene3D" id="3.40.30.10">
    <property type="entry name" value="Glutaredoxin"/>
    <property type="match status" value="3"/>
</dbReference>
<dbReference type="PANTHER" id="PTHR11260:SF775">
    <property type="entry name" value="GLUTATHIONE S-TRANSFERASE U10"/>
    <property type="match status" value="1"/>
</dbReference>
<feature type="domain" description="GST N-terminal" evidence="4">
    <location>
        <begin position="205"/>
        <end position="284"/>
    </location>
</feature>
<feature type="domain" description="GST N-terminal" evidence="4">
    <location>
        <begin position="418"/>
        <end position="498"/>
    </location>
</feature>
<evidence type="ECO:0000256" key="1">
    <source>
        <dbReference type="ARBA" id="ARBA00012452"/>
    </source>
</evidence>
<dbReference type="InterPro" id="IPR045074">
    <property type="entry name" value="GST_C_Tau"/>
</dbReference>
<feature type="domain" description="GST C-terminal" evidence="5">
    <location>
        <begin position="80"/>
        <end position="203"/>
    </location>
</feature>
<dbReference type="GO" id="GO:0004364">
    <property type="term" value="F:glutathione transferase activity"/>
    <property type="evidence" value="ECO:0007669"/>
    <property type="project" value="UniProtKB-EC"/>
</dbReference>
<dbReference type="InterPro" id="IPR004045">
    <property type="entry name" value="Glutathione_S-Trfase_N"/>
</dbReference>
<reference evidence="6" key="1">
    <citation type="journal article" date="2019" name="Science">
        <title>Mutation of a bHLH transcription factor allowed almond domestication.</title>
        <authorList>
            <person name="Sanchez-Perez R."/>
            <person name="Pavan S."/>
            <person name="Mazzeo R."/>
            <person name="Moldovan C."/>
            <person name="Aiese Cigliano R."/>
            <person name="Del Cueto J."/>
            <person name="Ricciardi F."/>
            <person name="Lotti C."/>
            <person name="Ricciardi L."/>
            <person name="Dicenta F."/>
            <person name="Lopez-Marques R.L."/>
            <person name="Lindberg Moller B."/>
        </authorList>
    </citation>
    <scope>NUCLEOTIDE SEQUENCE</scope>
</reference>
<comment type="catalytic activity">
    <reaction evidence="3">
        <text>RX + glutathione = an S-substituted glutathione + a halide anion + H(+)</text>
        <dbReference type="Rhea" id="RHEA:16437"/>
        <dbReference type="ChEBI" id="CHEBI:15378"/>
        <dbReference type="ChEBI" id="CHEBI:16042"/>
        <dbReference type="ChEBI" id="CHEBI:17792"/>
        <dbReference type="ChEBI" id="CHEBI:57925"/>
        <dbReference type="ChEBI" id="CHEBI:90779"/>
        <dbReference type="EC" id="2.5.1.18"/>
    </reaction>
</comment>
<dbReference type="EMBL" id="AP019304">
    <property type="protein sequence ID" value="BBH10101.1"/>
    <property type="molecule type" value="Genomic_DNA"/>
</dbReference>
<dbReference type="PROSITE" id="PS50405">
    <property type="entry name" value="GST_CTER"/>
    <property type="match status" value="3"/>
</dbReference>
<gene>
    <name evidence="6" type="ORF">Prudu_022788</name>
</gene>
<evidence type="ECO:0000259" key="5">
    <source>
        <dbReference type="PROSITE" id="PS50405"/>
    </source>
</evidence>
<dbReference type="Pfam" id="PF13410">
    <property type="entry name" value="GST_C_2"/>
    <property type="match status" value="1"/>
</dbReference>
<dbReference type="SFLD" id="SFLDG00358">
    <property type="entry name" value="Main_(cytGST)"/>
    <property type="match status" value="3"/>
</dbReference>
<dbReference type="InterPro" id="IPR040079">
    <property type="entry name" value="Glutathione_S-Trfase"/>
</dbReference>
<dbReference type="FunFam" id="3.40.30.10:FF:000014">
    <property type="entry name" value="Tau class glutathione S-transferase"/>
    <property type="match status" value="2"/>
</dbReference>
<evidence type="ECO:0000256" key="3">
    <source>
        <dbReference type="ARBA" id="ARBA00047960"/>
    </source>
</evidence>
<organism evidence="6">
    <name type="scientific">Prunus dulcis</name>
    <name type="common">Almond</name>
    <name type="synonym">Amygdalus dulcis</name>
    <dbReference type="NCBI Taxonomy" id="3755"/>
    <lineage>
        <taxon>Eukaryota</taxon>
        <taxon>Viridiplantae</taxon>
        <taxon>Streptophyta</taxon>
        <taxon>Embryophyta</taxon>
        <taxon>Tracheophyta</taxon>
        <taxon>Spermatophyta</taxon>
        <taxon>Magnoliopsida</taxon>
        <taxon>eudicotyledons</taxon>
        <taxon>Gunneridae</taxon>
        <taxon>Pentapetalae</taxon>
        <taxon>rosids</taxon>
        <taxon>fabids</taxon>
        <taxon>Rosales</taxon>
        <taxon>Rosaceae</taxon>
        <taxon>Amygdaloideae</taxon>
        <taxon>Amygdaleae</taxon>
        <taxon>Prunus</taxon>
    </lineage>
</organism>
<dbReference type="Pfam" id="PF02798">
    <property type="entry name" value="GST_N"/>
    <property type="match status" value="3"/>
</dbReference>
<dbReference type="PROSITE" id="PS50404">
    <property type="entry name" value="GST_NTER"/>
    <property type="match status" value="3"/>
</dbReference>
<feature type="domain" description="GST C-terminal" evidence="5">
    <location>
        <begin position="503"/>
        <end position="626"/>
    </location>
</feature>
<evidence type="ECO:0000259" key="4">
    <source>
        <dbReference type="PROSITE" id="PS50404"/>
    </source>
</evidence>
<dbReference type="InterPro" id="IPR036249">
    <property type="entry name" value="Thioredoxin-like_sf"/>
</dbReference>
<name>A0A4Y1S0J6_PRUDU</name>
<feature type="domain" description="GST N-terminal" evidence="4">
    <location>
        <begin position="1"/>
        <end position="75"/>
    </location>
</feature>
<dbReference type="Pfam" id="PF00043">
    <property type="entry name" value="GST_C"/>
    <property type="match status" value="1"/>
</dbReference>
<dbReference type="SUPFAM" id="SSF52833">
    <property type="entry name" value="Thioredoxin-like"/>
    <property type="match status" value="3"/>
</dbReference>
<keyword evidence="2 6" id="KW-0808">Transferase</keyword>
<dbReference type="InterPro" id="IPR010987">
    <property type="entry name" value="Glutathione-S-Trfase_C-like"/>
</dbReference>
<dbReference type="GO" id="GO:0005737">
    <property type="term" value="C:cytoplasm"/>
    <property type="evidence" value="ECO:0007669"/>
    <property type="project" value="TreeGrafter"/>
</dbReference>
<dbReference type="Gene3D" id="1.20.1050.10">
    <property type="match status" value="3"/>
</dbReference>
<evidence type="ECO:0000256" key="2">
    <source>
        <dbReference type="ARBA" id="ARBA00022679"/>
    </source>
</evidence>